<comment type="subcellular location">
    <subcellularLocation>
        <location evidence="1">Membrane</location>
        <topology evidence="1">Multi-pass membrane protein</topology>
    </subcellularLocation>
</comment>
<dbReference type="PANTHER" id="PTHR11785:SF353">
    <property type="entry name" value="METHIONINE TRANSPORTER (EUROFUNG)"/>
    <property type="match status" value="1"/>
</dbReference>
<evidence type="ECO:0000256" key="4">
    <source>
        <dbReference type="ARBA" id="ARBA00023136"/>
    </source>
</evidence>
<dbReference type="GO" id="GO:0015179">
    <property type="term" value="F:L-amino acid transmembrane transporter activity"/>
    <property type="evidence" value="ECO:0007669"/>
    <property type="project" value="TreeGrafter"/>
</dbReference>
<keyword evidence="7" id="KW-1185">Reference proteome</keyword>
<evidence type="ECO:0000313" key="7">
    <source>
        <dbReference type="Proteomes" id="UP000672032"/>
    </source>
</evidence>
<dbReference type="AlphaFoldDB" id="A0A8A3P565"/>
<evidence type="ECO:0000256" key="1">
    <source>
        <dbReference type="ARBA" id="ARBA00004141"/>
    </source>
</evidence>
<proteinExistence type="predicted"/>
<accession>A0A8A3P565</accession>
<evidence type="ECO:0000313" key="6">
    <source>
        <dbReference type="EMBL" id="QSZ32040.1"/>
    </source>
</evidence>
<dbReference type="PANTHER" id="PTHR11785">
    <property type="entry name" value="AMINO ACID TRANSPORTER"/>
    <property type="match status" value="1"/>
</dbReference>
<dbReference type="InterPro" id="IPR050598">
    <property type="entry name" value="AminoAcid_Transporter"/>
</dbReference>
<reference evidence="6" key="1">
    <citation type="submission" date="2020-10" db="EMBL/GenBank/DDBJ databases">
        <title>Genome Sequence of Monilinia vaccinii-corymbosi Sheds Light on Mummy Berry Disease Infection of Blueberry and Mating Type.</title>
        <authorList>
            <person name="Yow A.G."/>
            <person name="Zhang Y."/>
            <person name="Bansal K."/>
            <person name="Eacker S.M."/>
            <person name="Sullivan S."/>
            <person name="Liachko I."/>
            <person name="Cubeta M.A."/>
            <person name="Rollins J.A."/>
            <person name="Ashrafi H."/>
        </authorList>
    </citation>
    <scope>NUCLEOTIDE SEQUENCE</scope>
    <source>
        <strain evidence="6">RL-1</strain>
    </source>
</reference>
<gene>
    <name evidence="6" type="ORF">DSL72_001609</name>
</gene>
<dbReference type="Pfam" id="PF13520">
    <property type="entry name" value="AA_permease_2"/>
    <property type="match status" value="1"/>
</dbReference>
<dbReference type="Proteomes" id="UP000672032">
    <property type="component" value="Chromosome 2"/>
</dbReference>
<evidence type="ECO:0000256" key="5">
    <source>
        <dbReference type="SAM" id="Phobius"/>
    </source>
</evidence>
<name>A0A8A3P565_9HELO</name>
<evidence type="ECO:0000256" key="2">
    <source>
        <dbReference type="ARBA" id="ARBA00022692"/>
    </source>
</evidence>
<keyword evidence="3 5" id="KW-1133">Transmembrane helix</keyword>
<keyword evidence="2 5" id="KW-0812">Transmembrane</keyword>
<dbReference type="EMBL" id="CP063406">
    <property type="protein sequence ID" value="QSZ32040.1"/>
    <property type="molecule type" value="Genomic_DNA"/>
</dbReference>
<keyword evidence="4 5" id="KW-0472">Membrane</keyword>
<dbReference type="InterPro" id="IPR002293">
    <property type="entry name" value="AA/rel_permease1"/>
</dbReference>
<organism evidence="6 7">
    <name type="scientific">Monilinia vaccinii-corymbosi</name>
    <dbReference type="NCBI Taxonomy" id="61207"/>
    <lineage>
        <taxon>Eukaryota</taxon>
        <taxon>Fungi</taxon>
        <taxon>Dikarya</taxon>
        <taxon>Ascomycota</taxon>
        <taxon>Pezizomycotina</taxon>
        <taxon>Leotiomycetes</taxon>
        <taxon>Helotiales</taxon>
        <taxon>Sclerotiniaceae</taxon>
        <taxon>Monilinia</taxon>
    </lineage>
</organism>
<evidence type="ECO:0000256" key="3">
    <source>
        <dbReference type="ARBA" id="ARBA00022989"/>
    </source>
</evidence>
<dbReference type="OrthoDB" id="5982228at2759"/>
<sequence length="150" mass="16417">MAETSSQQAARVVAITSESLHRDRSNISLGGVSLEDLAYLNELEAAGNPSKEFTKSPEDEDLLSRFQVACIIVNRMIGTGIFESPTNILQQDRNIGGSLVLWSLGFIASMAGTLMYVEYGLTIPRRKMAGEVQAVPRRYSTFNSQVVTVD</sequence>
<protein>
    <submittedName>
        <fullName evidence="6">Uncharacterized protein</fullName>
    </submittedName>
</protein>
<dbReference type="Gene3D" id="1.20.1740.10">
    <property type="entry name" value="Amino acid/polyamine transporter I"/>
    <property type="match status" value="1"/>
</dbReference>
<feature type="transmembrane region" description="Helical" evidence="5">
    <location>
        <begin position="99"/>
        <end position="117"/>
    </location>
</feature>